<evidence type="ECO:0000256" key="1">
    <source>
        <dbReference type="SAM" id="MobiDB-lite"/>
    </source>
</evidence>
<feature type="compositionally biased region" description="Basic and acidic residues" evidence="1">
    <location>
        <begin position="224"/>
        <end position="238"/>
    </location>
</feature>
<accession>A0A853CIV1</accession>
<feature type="compositionally biased region" description="Basic and acidic residues" evidence="1">
    <location>
        <begin position="303"/>
        <end position="364"/>
    </location>
</feature>
<gene>
    <name evidence="2" type="ORF">GGQ55_003379</name>
</gene>
<evidence type="ECO:0000313" key="2">
    <source>
        <dbReference type="EMBL" id="NYJ07101.1"/>
    </source>
</evidence>
<feature type="region of interest" description="Disordered" evidence="1">
    <location>
        <begin position="218"/>
        <end position="511"/>
    </location>
</feature>
<name>A0A853CIV1_9ACTN</name>
<organism evidence="2 3">
    <name type="scientific">Petropleomorpha daqingensis</name>
    <dbReference type="NCBI Taxonomy" id="2026353"/>
    <lineage>
        <taxon>Bacteria</taxon>
        <taxon>Bacillati</taxon>
        <taxon>Actinomycetota</taxon>
        <taxon>Actinomycetes</taxon>
        <taxon>Geodermatophilales</taxon>
        <taxon>Geodermatophilaceae</taxon>
        <taxon>Petropleomorpha</taxon>
    </lineage>
</organism>
<dbReference type="AlphaFoldDB" id="A0A853CIV1"/>
<feature type="region of interest" description="Disordered" evidence="1">
    <location>
        <begin position="60"/>
        <end position="89"/>
    </location>
</feature>
<feature type="compositionally biased region" description="Basic residues" evidence="1">
    <location>
        <begin position="470"/>
        <end position="482"/>
    </location>
</feature>
<feature type="compositionally biased region" description="Basic and acidic residues" evidence="1">
    <location>
        <begin position="399"/>
        <end position="413"/>
    </location>
</feature>
<evidence type="ECO:0000313" key="3">
    <source>
        <dbReference type="Proteomes" id="UP000541969"/>
    </source>
</evidence>
<dbReference type="EMBL" id="JACBZT010000001">
    <property type="protein sequence ID" value="NYJ07101.1"/>
    <property type="molecule type" value="Genomic_DNA"/>
</dbReference>
<reference evidence="2 3" key="1">
    <citation type="submission" date="2020-07" db="EMBL/GenBank/DDBJ databases">
        <title>Sequencing the genomes of 1000 actinobacteria strains.</title>
        <authorList>
            <person name="Klenk H.-P."/>
        </authorList>
    </citation>
    <scope>NUCLEOTIDE SEQUENCE [LARGE SCALE GENOMIC DNA]</scope>
    <source>
        <strain evidence="2 3">DSM 104001</strain>
    </source>
</reference>
<dbReference type="Proteomes" id="UP000541969">
    <property type="component" value="Unassembled WGS sequence"/>
</dbReference>
<keyword evidence="3" id="KW-1185">Reference proteome</keyword>
<feature type="compositionally biased region" description="Basic and acidic residues" evidence="1">
    <location>
        <begin position="433"/>
        <end position="460"/>
    </location>
</feature>
<comment type="caution">
    <text evidence="2">The sequence shown here is derived from an EMBL/GenBank/DDBJ whole genome shotgun (WGS) entry which is preliminary data.</text>
</comment>
<feature type="region of interest" description="Disordered" evidence="1">
    <location>
        <begin position="1"/>
        <end position="23"/>
    </location>
</feature>
<feature type="compositionally biased region" description="Gly residues" evidence="1">
    <location>
        <begin position="105"/>
        <end position="117"/>
    </location>
</feature>
<feature type="compositionally biased region" description="Gly residues" evidence="1">
    <location>
        <begin position="262"/>
        <end position="272"/>
    </location>
</feature>
<feature type="compositionally biased region" description="Basic and acidic residues" evidence="1">
    <location>
        <begin position="483"/>
        <end position="511"/>
    </location>
</feature>
<sequence>MAVVVVGTDRDQRHPGSGGGQEVGVDVGAAVVRHLEHVGTQVDPAIEDAGLRLGAEVAGEQHAHAAHGHPGDDGQVVGRGAGGGDLGRRGEHLEGRLAELLDLPGDGGDAAGAGGGREPVDGPHPVIGRGQRAGRDRVDPTPGQRPGQAARVVGVEVREQHQPQPVDAQPGQAGVDAADVGTGVDQQSLRRPGRDDQRIALTHVAGHDDGALRRPAAHRLAQRPAEHDQPDQGGEHQRTQPAEPPEQHPQSDQAERERHRSGGAGRPGGDGVGHLRTAFRDEDQPAHRPPGQPHQGLGRCGGHRRDQGRQQAEDGGRGDGRGGEQVRRQRHQADLAAERRDERRRREAGRGAHRDGIGDQRRDPPPAQRPRPRRCEQDDRGRRRHREGEPEVGGQRRPQQQEDEHAGAERGDGRPLPPRGEGHQRHQAHRRRAQDARSRAGQHHEPDQRERAHDRLHAPVDRSPAQRPQHAGHRDRHVRARHGREMRETRSPEVLGEHRIHGARVAHDQTG</sequence>
<proteinExistence type="predicted"/>
<feature type="compositionally biased region" description="Basic and acidic residues" evidence="1">
    <location>
        <begin position="373"/>
        <end position="389"/>
    </location>
</feature>
<protein>
    <submittedName>
        <fullName evidence="2">Uncharacterized protein</fullName>
    </submittedName>
</protein>
<feature type="region of interest" description="Disordered" evidence="1">
    <location>
        <begin position="101"/>
        <end position="197"/>
    </location>
</feature>